<keyword evidence="3" id="KW-1185">Reference proteome</keyword>
<name>A0A4R8MWI6_LEPME</name>
<organism evidence="2 3">
    <name type="scientific">Leptospira meyeri</name>
    <dbReference type="NCBI Taxonomy" id="29508"/>
    <lineage>
        <taxon>Bacteria</taxon>
        <taxon>Pseudomonadati</taxon>
        <taxon>Spirochaetota</taxon>
        <taxon>Spirochaetia</taxon>
        <taxon>Leptospirales</taxon>
        <taxon>Leptospiraceae</taxon>
        <taxon>Leptospira</taxon>
    </lineage>
</organism>
<sequence length="231" mass="27322">MVKYIYLIFFCCCFACSFAELDRNIKPFPEESTKTKISDSITILNQNRMYYSKEHTGWVETNPLFGEPTNQYFSKKQKEIGHSRYHWKDIHVYNIDDKNFQLTDVKTDYVFFVTVNRPRSDWEEGRLGQVFQLVTLCIFPCHQKVKLEVTVKLFYKNSLLAEKVSTHSGTRYFSPWYIPLPFLFQMRDYGNLVNEPNAFSTMYLQGFQEAIDEIYLTLPKELAKDTEGSHE</sequence>
<comment type="caution">
    <text evidence="2">The sequence shown here is derived from an EMBL/GenBank/DDBJ whole genome shotgun (WGS) entry which is preliminary data.</text>
</comment>
<protein>
    <submittedName>
        <fullName evidence="2">Uncharacterized protein</fullName>
    </submittedName>
</protein>
<dbReference type="STRING" id="1193051.LEP1GSC017_2418"/>
<feature type="signal peptide" evidence="1">
    <location>
        <begin position="1"/>
        <end position="19"/>
    </location>
</feature>
<proteinExistence type="predicted"/>
<evidence type="ECO:0000313" key="3">
    <source>
        <dbReference type="Proteomes" id="UP000294684"/>
    </source>
</evidence>
<gene>
    <name evidence="2" type="ORF">CLV96_1534</name>
</gene>
<reference evidence="2 3" key="1">
    <citation type="submission" date="2019-03" db="EMBL/GenBank/DDBJ databases">
        <title>Genomic Encyclopedia of Archaeal and Bacterial Type Strains, Phase II (KMG-II): from individual species to whole genera.</title>
        <authorList>
            <person name="Goeker M."/>
        </authorList>
    </citation>
    <scope>NUCLEOTIDE SEQUENCE [LARGE SCALE GENOMIC DNA]</scope>
    <source>
        <strain evidence="2 3">DSM 21537</strain>
    </source>
</reference>
<evidence type="ECO:0000313" key="2">
    <source>
        <dbReference type="EMBL" id="TDY72538.1"/>
    </source>
</evidence>
<keyword evidence="1" id="KW-0732">Signal</keyword>
<accession>A0A4R8MWI6</accession>
<dbReference type="AlphaFoldDB" id="A0A4R8MWI6"/>
<dbReference type="Proteomes" id="UP000294684">
    <property type="component" value="Unassembled WGS sequence"/>
</dbReference>
<dbReference type="EMBL" id="SORO01000001">
    <property type="protein sequence ID" value="TDY72538.1"/>
    <property type="molecule type" value="Genomic_DNA"/>
</dbReference>
<evidence type="ECO:0000256" key="1">
    <source>
        <dbReference type="SAM" id="SignalP"/>
    </source>
</evidence>
<feature type="chain" id="PRO_5020516460" evidence="1">
    <location>
        <begin position="20"/>
        <end position="231"/>
    </location>
</feature>